<sequence>MSLRHILTAIFCCTLSALTAAELTFEEPLKEVDAPADAKTVIIEFPFANKSDEIIEITRQDAPCSCLSAQISGGKLIYKPGESGIIKGIFKLGTFSGTVDKSIYLWKKGDPAHKASMTITARINIPEIVQLTPRTLLWELGKEATSKTIDITINNPEPIKITKVDTTSDNFQLDLKTIEAGKKYQLAITPKDSSKPGFASIKIHSDAKIPRFQRLQAFCTIKAAK</sequence>
<dbReference type="EMBL" id="JAENIM010000044">
    <property type="protein sequence ID" value="MBK1792340.1"/>
    <property type="molecule type" value="Genomic_DNA"/>
</dbReference>
<dbReference type="Pfam" id="PF07610">
    <property type="entry name" value="DUF1573"/>
    <property type="match status" value="1"/>
</dbReference>
<feature type="chain" id="PRO_5035148687" evidence="1">
    <location>
        <begin position="21"/>
        <end position="225"/>
    </location>
</feature>
<comment type="caution">
    <text evidence="2">The sequence shown here is derived from an EMBL/GenBank/DDBJ whole genome shotgun (WGS) entry which is preliminary data.</text>
</comment>
<name>A0A8J7SMW8_9BACT</name>
<protein>
    <submittedName>
        <fullName evidence="2">DUF1573 domain-containing protein</fullName>
    </submittedName>
</protein>
<dbReference type="PANTHER" id="PTHR37833:SF1">
    <property type="entry name" value="SIGNAL PEPTIDE PROTEIN"/>
    <property type="match status" value="1"/>
</dbReference>
<reference evidence="2" key="1">
    <citation type="submission" date="2021-01" db="EMBL/GenBank/DDBJ databases">
        <title>Modified the classification status of verrucomicrobia.</title>
        <authorList>
            <person name="Feng X."/>
        </authorList>
    </citation>
    <scope>NUCLEOTIDE SEQUENCE</scope>
    <source>
        <strain evidence="2">_KCTC 22039</strain>
    </source>
</reference>
<keyword evidence="1" id="KW-0732">Signal</keyword>
<proteinExistence type="predicted"/>
<gene>
    <name evidence="2" type="ORF">JIN82_14345</name>
</gene>
<dbReference type="PANTHER" id="PTHR37833">
    <property type="entry name" value="LIPOPROTEIN-RELATED"/>
    <property type="match status" value="1"/>
</dbReference>
<keyword evidence="3" id="KW-1185">Reference proteome</keyword>
<accession>A0A8J7SMW8</accession>
<dbReference type="InterPro" id="IPR011467">
    <property type="entry name" value="DUF1573"/>
</dbReference>
<organism evidence="2 3">
    <name type="scientific">Persicirhabdus sediminis</name>
    <dbReference type="NCBI Taxonomy" id="454144"/>
    <lineage>
        <taxon>Bacteria</taxon>
        <taxon>Pseudomonadati</taxon>
        <taxon>Verrucomicrobiota</taxon>
        <taxon>Verrucomicrobiia</taxon>
        <taxon>Verrucomicrobiales</taxon>
        <taxon>Verrucomicrobiaceae</taxon>
        <taxon>Persicirhabdus</taxon>
    </lineage>
</organism>
<dbReference type="Proteomes" id="UP000624703">
    <property type="component" value="Unassembled WGS sequence"/>
</dbReference>
<dbReference type="AlphaFoldDB" id="A0A8J7SMW8"/>
<dbReference type="RefSeq" id="WP_200312351.1">
    <property type="nucleotide sequence ID" value="NZ_JAENIM010000044.1"/>
</dbReference>
<evidence type="ECO:0000313" key="3">
    <source>
        <dbReference type="Proteomes" id="UP000624703"/>
    </source>
</evidence>
<evidence type="ECO:0000313" key="2">
    <source>
        <dbReference type="EMBL" id="MBK1792340.1"/>
    </source>
</evidence>
<feature type="signal peptide" evidence="1">
    <location>
        <begin position="1"/>
        <end position="20"/>
    </location>
</feature>
<evidence type="ECO:0000256" key="1">
    <source>
        <dbReference type="SAM" id="SignalP"/>
    </source>
</evidence>